<comment type="similarity">
    <text evidence="3">Belongs to the adenoviridae fiber family.</text>
</comment>
<sequence>MESPRKRAAPENENEQEATSAKQSKLNMVYPFTTTQSFNITPPFIGVGNGLDISNLTLNLKIGKGLYFDNGDLSVVNSNEFNVSPPLSNQNGTIILKFNPQLLFINDDGELALPGVTRPLEILNKQLMLSMSKGLTTDSAGLTLDMDPIFYTDNNKYMMNVALPLDKADNILQLKFANGLGLLNSQLECTMQADFPLLRTGDRFHLLTSNPLVVENSRLGIRTTLPLHVADTSLKLKYKAPLHLHTEGLGLQIDRTLKISNSTTLAVRIDPNGGLVTSPQGIGLNFSSLTLSSTAPRALSISTPTKPVLGHFTTQTNQRIRYKFARNESMAFLLLTESVGTIDDAFIYRNKYLEIAGADIANPGLNTTFVVPLTGSIKPETGSVPALVEFVADSGVQVDIALIRITTKSSPALIIETVSLPSRAITSLRIRTALQFTYFSG</sequence>
<keyword evidence="8" id="KW-0946">Virion</keyword>
<dbReference type="InterPro" id="IPR010537">
    <property type="entry name" value="Avian_adenovirus_fibre_N"/>
</dbReference>
<evidence type="ECO:0000256" key="4">
    <source>
        <dbReference type="ARBA" id="ARBA00022561"/>
    </source>
</evidence>
<evidence type="ECO:0000256" key="2">
    <source>
        <dbReference type="ARBA" id="ARBA00004328"/>
    </source>
</evidence>
<dbReference type="InterPro" id="IPR000939">
    <property type="entry name" value="Adenobir_fibre_prot_rpt/shaft"/>
</dbReference>
<dbReference type="Gene3D" id="2.60.90.50">
    <property type="match status" value="1"/>
</dbReference>
<dbReference type="PRINTS" id="PR00307">
    <property type="entry name" value="ADENOVSFIBRE"/>
</dbReference>
<dbReference type="GO" id="GO:0046718">
    <property type="term" value="P:symbiont entry into host cell"/>
    <property type="evidence" value="ECO:0007669"/>
    <property type="project" value="UniProtKB-KW"/>
</dbReference>
<evidence type="ECO:0000256" key="11">
    <source>
        <dbReference type="ARBA" id="ARBA00023296"/>
    </source>
</evidence>
<evidence type="ECO:0000259" key="14">
    <source>
        <dbReference type="Pfam" id="PF22439"/>
    </source>
</evidence>
<keyword evidence="10" id="KW-1233">Viral attachment to host adhesion receptor</keyword>
<dbReference type="Pfam" id="PF22439">
    <property type="entry name" value="TAdV_Fibre-like_head"/>
    <property type="match status" value="1"/>
</dbReference>
<dbReference type="Proteomes" id="UP000150550">
    <property type="component" value="Segment"/>
</dbReference>
<name>A0A161CH96_9ADEN</name>
<dbReference type="EMBL" id="KP144329">
    <property type="protein sequence ID" value="ALB78155.1"/>
    <property type="molecule type" value="Genomic_DNA"/>
</dbReference>
<evidence type="ECO:0000256" key="10">
    <source>
        <dbReference type="ARBA" id="ARBA00023165"/>
    </source>
</evidence>
<evidence type="ECO:0000256" key="5">
    <source>
        <dbReference type="ARBA" id="ARBA00022562"/>
    </source>
</evidence>
<accession>A0A161CH96</accession>
<proteinExistence type="inferred from homology"/>
<dbReference type="InterPro" id="IPR000931">
    <property type="entry name" value="Adeno_fibre"/>
</dbReference>
<dbReference type="InterPro" id="IPR055045">
    <property type="entry name" value="TAdV_Fibre-like_head"/>
</dbReference>
<evidence type="ECO:0000256" key="8">
    <source>
        <dbReference type="ARBA" id="ARBA00022844"/>
    </source>
</evidence>
<evidence type="ECO:0000259" key="13">
    <source>
        <dbReference type="Pfam" id="PF06536"/>
    </source>
</evidence>
<evidence type="ECO:0000256" key="9">
    <source>
        <dbReference type="ARBA" id="ARBA00022921"/>
    </source>
</evidence>
<dbReference type="SUPFAM" id="SSF51225">
    <property type="entry name" value="Fibre shaft of virus attachment proteins"/>
    <property type="match status" value="2"/>
</dbReference>
<evidence type="ECO:0000313" key="16">
    <source>
        <dbReference type="Proteomes" id="UP000150550"/>
    </source>
</evidence>
<keyword evidence="9" id="KW-0426">Late protein</keyword>
<feature type="region of interest" description="Disordered" evidence="12">
    <location>
        <begin position="1"/>
        <end position="22"/>
    </location>
</feature>
<keyword evidence="11" id="KW-1160">Virus entry into host cell</keyword>
<dbReference type="GO" id="GO:0019028">
    <property type="term" value="C:viral capsid"/>
    <property type="evidence" value="ECO:0007669"/>
    <property type="project" value="UniProtKB-KW"/>
</dbReference>
<dbReference type="GO" id="GO:0007155">
    <property type="term" value="P:cell adhesion"/>
    <property type="evidence" value="ECO:0007669"/>
    <property type="project" value="InterPro"/>
</dbReference>
<keyword evidence="4" id="KW-0167">Capsid protein</keyword>
<keyword evidence="5" id="KW-1048">Host nucleus</keyword>
<dbReference type="Pfam" id="PF00608">
    <property type="entry name" value="Adeno_shaft"/>
    <property type="match status" value="3"/>
</dbReference>
<evidence type="ECO:0000256" key="7">
    <source>
        <dbReference type="ARBA" id="ARBA00022804"/>
    </source>
</evidence>
<dbReference type="GO" id="GO:0098671">
    <property type="term" value="P:adhesion receptor-mediated virion attachment to host cell"/>
    <property type="evidence" value="ECO:0007669"/>
    <property type="project" value="UniProtKB-KW"/>
</dbReference>
<dbReference type="GO" id="GO:0042025">
    <property type="term" value="C:host cell nucleus"/>
    <property type="evidence" value="ECO:0007669"/>
    <property type="project" value="UniProtKB-SubCell"/>
</dbReference>
<comment type="subcellular location">
    <subcellularLocation>
        <location evidence="1">Host nucleus</location>
    </subcellularLocation>
    <subcellularLocation>
        <location evidence="2">Virion</location>
    </subcellularLocation>
</comment>
<protein>
    <submittedName>
        <fullName evidence="15">Fiber protein</fullName>
    </submittedName>
</protein>
<keyword evidence="16" id="KW-1185">Reference proteome</keyword>
<evidence type="ECO:0000256" key="12">
    <source>
        <dbReference type="SAM" id="MobiDB-lite"/>
    </source>
</evidence>
<evidence type="ECO:0000256" key="3">
    <source>
        <dbReference type="ARBA" id="ARBA00006685"/>
    </source>
</evidence>
<dbReference type="KEGG" id="vg:39105711"/>
<gene>
    <name evidence="15" type="ORF">CSPAdV-2_gp20</name>
</gene>
<evidence type="ECO:0000256" key="1">
    <source>
        <dbReference type="ARBA" id="ARBA00004147"/>
    </source>
</evidence>
<reference evidence="15 16" key="1">
    <citation type="submission" date="2014-11" db="EMBL/GenBank/DDBJ databases">
        <title>Analysis of complete genome sequence of novel adenoviruses in Antarctic penguin.</title>
        <authorList>
            <person name="Lee S.-Y."/>
            <person name="Song J.-W."/>
        </authorList>
    </citation>
    <scope>NUCLEOTIDE SEQUENCE [LARGE SCALE GENOMIC DNA]</scope>
    <source>
        <strain evidence="15">CSPAdV_2</strain>
    </source>
</reference>
<evidence type="ECO:0000313" key="15">
    <source>
        <dbReference type="EMBL" id="ALB78155.1"/>
    </source>
</evidence>
<dbReference type="InterPro" id="IPR009013">
    <property type="entry name" value="Attachment_protein_shaft_sf"/>
</dbReference>
<feature type="compositionally biased region" description="Basic and acidic residues" evidence="12">
    <location>
        <begin position="1"/>
        <end position="10"/>
    </location>
</feature>
<evidence type="ECO:0000256" key="6">
    <source>
        <dbReference type="ARBA" id="ARBA00022581"/>
    </source>
</evidence>
<organism evidence="15 16">
    <name type="scientific">Chinstrap penguin adenovirus 2</name>
    <dbReference type="NCBI Taxonomy" id="1434088"/>
    <lineage>
        <taxon>Viruses</taxon>
        <taxon>Varidnaviria</taxon>
        <taxon>Bamfordvirae</taxon>
        <taxon>Preplasmiviricota</taxon>
        <taxon>Polisuviricotina</taxon>
        <taxon>Pharingeaviricetes</taxon>
        <taxon>Rowavirales</taxon>
        <taxon>Adenoviridae</taxon>
        <taxon>Siadenovirus</taxon>
        <taxon>Siadenovirus spheniscidae</taxon>
        <taxon>Penguin siadenovirus A</taxon>
    </lineage>
</organism>
<keyword evidence="6" id="KW-0945">Host-virus interaction</keyword>
<dbReference type="Pfam" id="PF06536">
    <property type="entry name" value="Av_adeno_fibre"/>
    <property type="match status" value="1"/>
</dbReference>
<keyword evidence="7" id="KW-1161">Viral attachment to host cell</keyword>
<feature type="domain" description="Avian adenovirus fibre N-terminal" evidence="13">
    <location>
        <begin position="239"/>
        <end position="286"/>
    </location>
</feature>
<feature type="domain" description="Turkey Adenovirus 3 Fibre protein-like head" evidence="14">
    <location>
        <begin position="310"/>
        <end position="437"/>
    </location>
</feature>